<evidence type="ECO:0000256" key="15">
    <source>
        <dbReference type="SAM" id="SignalP"/>
    </source>
</evidence>
<dbReference type="InterPro" id="IPR009056">
    <property type="entry name" value="Cyt_c-like_dom"/>
</dbReference>
<evidence type="ECO:0000313" key="18">
    <source>
        <dbReference type="Proteomes" id="UP000316781"/>
    </source>
</evidence>
<dbReference type="InterPro" id="IPR002326">
    <property type="entry name" value="Cyt_c1"/>
</dbReference>
<evidence type="ECO:0000256" key="12">
    <source>
        <dbReference type="ARBA" id="ARBA00023136"/>
    </source>
</evidence>
<dbReference type="GO" id="GO:0046872">
    <property type="term" value="F:metal ion binding"/>
    <property type="evidence" value="ECO:0007669"/>
    <property type="project" value="UniProtKB-KW"/>
</dbReference>
<evidence type="ECO:0000256" key="8">
    <source>
        <dbReference type="ARBA" id="ARBA00022723"/>
    </source>
</evidence>
<gene>
    <name evidence="17" type="ORF">FM996_01325</name>
</gene>
<protein>
    <recommendedName>
        <fullName evidence="3">Cytochrome c1</fullName>
    </recommendedName>
</protein>
<keyword evidence="12 14" id="KW-0472">Membrane</keyword>
<dbReference type="PANTHER" id="PTHR10266">
    <property type="entry name" value="CYTOCHROME C1"/>
    <property type="match status" value="1"/>
</dbReference>
<comment type="subcellular location">
    <subcellularLocation>
        <location evidence="1">Membrane</location>
    </subcellularLocation>
</comment>
<feature type="binding site" description="covalent" evidence="13">
    <location>
        <position position="70"/>
    </location>
    <ligand>
        <name>heme c</name>
        <dbReference type="ChEBI" id="CHEBI:61717"/>
    </ligand>
</feature>
<dbReference type="GO" id="GO:0016020">
    <property type="term" value="C:membrane"/>
    <property type="evidence" value="ECO:0007669"/>
    <property type="project" value="UniProtKB-SubCell"/>
</dbReference>
<comment type="cofactor">
    <cofactor evidence="13">
        <name>heme c</name>
        <dbReference type="ChEBI" id="CHEBI:61717"/>
    </cofactor>
    <text evidence="13">Binds 1 heme c group covalently per subunit.</text>
</comment>
<dbReference type="GO" id="GO:0009055">
    <property type="term" value="F:electron transfer activity"/>
    <property type="evidence" value="ECO:0007669"/>
    <property type="project" value="InterPro"/>
</dbReference>
<evidence type="ECO:0000313" key="17">
    <source>
        <dbReference type="EMBL" id="TRL37939.1"/>
    </source>
</evidence>
<dbReference type="Gene3D" id="1.20.5.100">
    <property type="entry name" value="Cytochrome c1, transmembrane anchor, C-terminal"/>
    <property type="match status" value="1"/>
</dbReference>
<dbReference type="PRINTS" id="PR00603">
    <property type="entry name" value="CYTOCHROMEC1"/>
</dbReference>
<keyword evidence="7 14" id="KW-0812">Transmembrane</keyword>
<dbReference type="PANTHER" id="PTHR10266:SF3">
    <property type="entry name" value="CYTOCHROME C1, HEME PROTEIN, MITOCHONDRIAL"/>
    <property type="match status" value="1"/>
</dbReference>
<organism evidence="17 18">
    <name type="scientific">Methylosinus sporium</name>
    <dbReference type="NCBI Taxonomy" id="428"/>
    <lineage>
        <taxon>Bacteria</taxon>
        <taxon>Pseudomonadati</taxon>
        <taxon>Pseudomonadota</taxon>
        <taxon>Alphaproteobacteria</taxon>
        <taxon>Hyphomicrobiales</taxon>
        <taxon>Methylocystaceae</taxon>
        <taxon>Methylosinus</taxon>
    </lineage>
</organism>
<dbReference type="GO" id="GO:0020037">
    <property type="term" value="F:heme binding"/>
    <property type="evidence" value="ECO:0007669"/>
    <property type="project" value="InterPro"/>
</dbReference>
<comment type="caution">
    <text evidence="17">The sequence shown here is derived from an EMBL/GenBank/DDBJ whole genome shotgun (WGS) entry which is preliminary data.</text>
</comment>
<dbReference type="InterPro" id="IPR021157">
    <property type="entry name" value="Cyt_c1_TM_anchor_C"/>
</dbReference>
<evidence type="ECO:0000256" key="6">
    <source>
        <dbReference type="ARBA" id="ARBA00022660"/>
    </source>
</evidence>
<reference evidence="17 18" key="1">
    <citation type="submission" date="2019-07" db="EMBL/GenBank/DDBJ databases">
        <title>Ln-dependent methylotrophs.</title>
        <authorList>
            <person name="Tani A."/>
        </authorList>
    </citation>
    <scope>NUCLEOTIDE SEQUENCE [LARGE SCALE GENOMIC DNA]</scope>
    <source>
        <strain evidence="17 18">SM89A</strain>
    </source>
</reference>
<keyword evidence="4" id="KW-0813">Transport</keyword>
<evidence type="ECO:0000256" key="3">
    <source>
        <dbReference type="ARBA" id="ARBA00016165"/>
    </source>
</evidence>
<evidence type="ECO:0000259" key="16">
    <source>
        <dbReference type="PROSITE" id="PS51007"/>
    </source>
</evidence>
<dbReference type="Gene3D" id="1.10.760.10">
    <property type="entry name" value="Cytochrome c-like domain"/>
    <property type="match status" value="1"/>
</dbReference>
<evidence type="ECO:0000256" key="9">
    <source>
        <dbReference type="ARBA" id="ARBA00022982"/>
    </source>
</evidence>
<feature type="binding site" description="covalent" evidence="13">
    <location>
        <position position="216"/>
    </location>
    <ligand>
        <name>heme c</name>
        <dbReference type="ChEBI" id="CHEBI:61717"/>
    </ligand>
</feature>
<evidence type="ECO:0000256" key="2">
    <source>
        <dbReference type="ARBA" id="ARBA00006488"/>
    </source>
</evidence>
<proteinExistence type="inferred from homology"/>
<keyword evidence="8 13" id="KW-0479">Metal-binding</keyword>
<comment type="similarity">
    <text evidence="2">Belongs to the cytochrome c family.</text>
</comment>
<keyword evidence="5 13" id="KW-0349">Heme</keyword>
<feature type="binding site" description="covalent" evidence="13">
    <location>
        <position position="74"/>
    </location>
    <ligand>
        <name>heme c</name>
        <dbReference type="ChEBI" id="CHEBI:61717"/>
    </ligand>
</feature>
<evidence type="ECO:0000256" key="14">
    <source>
        <dbReference type="SAM" id="Phobius"/>
    </source>
</evidence>
<dbReference type="InterPro" id="IPR036909">
    <property type="entry name" value="Cyt_c-like_dom_sf"/>
</dbReference>
<evidence type="ECO:0000256" key="1">
    <source>
        <dbReference type="ARBA" id="ARBA00004370"/>
    </source>
</evidence>
<dbReference type="Proteomes" id="UP000316781">
    <property type="component" value="Unassembled WGS sequence"/>
</dbReference>
<dbReference type="AlphaFoldDB" id="A0A549T7T5"/>
<keyword evidence="9" id="KW-0249">Electron transport</keyword>
<name>A0A549T7T5_METSR</name>
<feature type="domain" description="Cytochrome c" evidence="16">
    <location>
        <begin position="57"/>
        <end position="250"/>
    </location>
</feature>
<feature type="chain" id="PRO_5021955867" description="Cytochrome c1" evidence="15">
    <location>
        <begin position="30"/>
        <end position="288"/>
    </location>
</feature>
<sequence>MRDARQRASIMKSIIMAAALASAAGVAVAEEGGAHSQPKPPRQEWSFAGAFGHYDNAQLRRGYKVYREVCSSCHSISRLAFRNFAEKGGPEISEAEAKALAESYKIKDGPNDAGDYFERPGRLSDRVPPPFPNEQAARAALNGAYPPDMSVLAKARGYSRGFPLFLADALPGFSYQEHGVDYIVALLTGYVDAPQGVELAPGQYYNLYMPGRRTGMPPPLSDGAVTYDDGTPQTAAQYAKDVSAFLMWAAEPHLEERKSIGLKVVGFLIVLSFLVYFTKRKIWADVHH</sequence>
<feature type="signal peptide" evidence="15">
    <location>
        <begin position="1"/>
        <end position="29"/>
    </location>
</feature>
<evidence type="ECO:0000256" key="5">
    <source>
        <dbReference type="ARBA" id="ARBA00022617"/>
    </source>
</evidence>
<keyword evidence="15" id="KW-0732">Signal</keyword>
<evidence type="ECO:0000256" key="11">
    <source>
        <dbReference type="ARBA" id="ARBA00023004"/>
    </source>
</evidence>
<keyword evidence="6" id="KW-0679">Respiratory chain</keyword>
<accession>A0A549T7T5</accession>
<dbReference type="Pfam" id="PF02167">
    <property type="entry name" value="Cytochrom_C1"/>
    <property type="match status" value="1"/>
</dbReference>
<dbReference type="SUPFAM" id="SSF46626">
    <property type="entry name" value="Cytochrome c"/>
    <property type="match status" value="1"/>
</dbReference>
<evidence type="ECO:0000256" key="13">
    <source>
        <dbReference type="PIRSR" id="PIRSR602326-1"/>
    </source>
</evidence>
<dbReference type="PROSITE" id="PS51007">
    <property type="entry name" value="CYTC"/>
    <property type="match status" value="1"/>
</dbReference>
<keyword evidence="10 14" id="KW-1133">Transmembrane helix</keyword>
<evidence type="ECO:0000256" key="7">
    <source>
        <dbReference type="ARBA" id="ARBA00022692"/>
    </source>
</evidence>
<evidence type="ECO:0000256" key="4">
    <source>
        <dbReference type="ARBA" id="ARBA00022448"/>
    </source>
</evidence>
<feature type="binding site" description="covalent" evidence="13">
    <location>
        <position position="73"/>
    </location>
    <ligand>
        <name>heme c</name>
        <dbReference type="ChEBI" id="CHEBI:61717"/>
    </ligand>
</feature>
<dbReference type="EMBL" id="VJMF01000006">
    <property type="protein sequence ID" value="TRL37939.1"/>
    <property type="molecule type" value="Genomic_DNA"/>
</dbReference>
<feature type="transmembrane region" description="Helical" evidence="14">
    <location>
        <begin position="260"/>
        <end position="278"/>
    </location>
</feature>
<evidence type="ECO:0000256" key="10">
    <source>
        <dbReference type="ARBA" id="ARBA00022989"/>
    </source>
</evidence>
<dbReference type="SUPFAM" id="SSF81496">
    <property type="entry name" value="Cytochrome c1 subunit of cytochrome bc1 complex (Ubiquinol-cytochrome c reductase), transmembrane anchor"/>
    <property type="match status" value="1"/>
</dbReference>
<keyword evidence="11 13" id="KW-0408">Iron</keyword>